<dbReference type="InterPro" id="IPR018392">
    <property type="entry name" value="LysM"/>
</dbReference>
<dbReference type="OrthoDB" id="538216at2759"/>
<dbReference type="SUPFAM" id="SSF54106">
    <property type="entry name" value="LysM domain"/>
    <property type="match status" value="1"/>
</dbReference>
<feature type="domain" description="LysM" evidence="2">
    <location>
        <begin position="53"/>
        <end position="97"/>
    </location>
</feature>
<organism evidence="3 4">
    <name type="scientific">Artemisia annua</name>
    <name type="common">Sweet wormwood</name>
    <dbReference type="NCBI Taxonomy" id="35608"/>
    <lineage>
        <taxon>Eukaryota</taxon>
        <taxon>Viridiplantae</taxon>
        <taxon>Streptophyta</taxon>
        <taxon>Embryophyta</taxon>
        <taxon>Tracheophyta</taxon>
        <taxon>Spermatophyta</taxon>
        <taxon>Magnoliopsida</taxon>
        <taxon>eudicotyledons</taxon>
        <taxon>Gunneridae</taxon>
        <taxon>Pentapetalae</taxon>
        <taxon>asterids</taxon>
        <taxon>campanulids</taxon>
        <taxon>Asterales</taxon>
        <taxon>Asteraceae</taxon>
        <taxon>Asteroideae</taxon>
        <taxon>Anthemideae</taxon>
        <taxon>Artemisiinae</taxon>
        <taxon>Artemisia</taxon>
    </lineage>
</organism>
<reference evidence="3 4" key="1">
    <citation type="journal article" date="2018" name="Mol. Plant">
        <title>The genome of Artemisia annua provides insight into the evolution of Asteraceae family and artemisinin biosynthesis.</title>
        <authorList>
            <person name="Shen Q."/>
            <person name="Zhang L."/>
            <person name="Liao Z."/>
            <person name="Wang S."/>
            <person name="Yan T."/>
            <person name="Shi P."/>
            <person name="Liu M."/>
            <person name="Fu X."/>
            <person name="Pan Q."/>
            <person name="Wang Y."/>
            <person name="Lv Z."/>
            <person name="Lu X."/>
            <person name="Zhang F."/>
            <person name="Jiang W."/>
            <person name="Ma Y."/>
            <person name="Chen M."/>
            <person name="Hao X."/>
            <person name="Li L."/>
            <person name="Tang Y."/>
            <person name="Lv G."/>
            <person name="Zhou Y."/>
            <person name="Sun X."/>
            <person name="Brodelius P.E."/>
            <person name="Rose J.K.C."/>
            <person name="Tang K."/>
        </authorList>
    </citation>
    <scope>NUCLEOTIDE SEQUENCE [LARGE SCALE GENOMIC DNA]</scope>
    <source>
        <strain evidence="4">cv. Huhao1</strain>
        <tissue evidence="3">Leaf</tissue>
    </source>
</reference>
<accession>A0A2U1KBL2</accession>
<dbReference type="PANTHER" id="PTHR20932">
    <property type="entry name" value="LYSM AND PUTATIVE PEPTIDOGLYCAN-BINDING DOMAIN-CONTAINING PROTEIN"/>
    <property type="match status" value="1"/>
</dbReference>
<gene>
    <name evidence="3" type="ORF">CTI12_AA619510</name>
</gene>
<sequence length="373" mass="40511">MQSVDNNNSFYWNWNCNKLLLDRRMELSSPSSSPLMQPLSGVGGGDGGGLGYIEHVVTKYDTLAGVAIKYGVEVADIKKMNGLTTDLQMFSRKTLHIPLPGRHPPSPIMSNGYHTPGSNKCEMTTPNRRYSDLFDSIKSLKLSSSSTPPRNVSPSMDALRDYYGLKPNDQNGHGERSKYSPQPPENSHPPLGLHRKCKSLAQGMSEKGTMNGDVPVTNGKIPDSDSWYDRLMRRRRSEVDLQSRTPEMMLKPDTTNTSGAFSAAAGKGLALRPKAASRTNGDADGLPNIPPLKLGDSVITDTSGGVKKSSSLPSFQESYNNNSNSYTSTSLWPTSMLNLTADLQALSTAAITRPIFDGLPKPMSGRKNKAAID</sequence>
<name>A0A2U1KBL2_ARTAN</name>
<dbReference type="InterPro" id="IPR045030">
    <property type="entry name" value="LYSM1-4"/>
</dbReference>
<protein>
    <submittedName>
        <fullName evidence="3">Peptidoglycan-binding LysM domain-containing protein</fullName>
    </submittedName>
</protein>
<dbReference type="CDD" id="cd00118">
    <property type="entry name" value="LysM"/>
    <property type="match status" value="1"/>
</dbReference>
<feature type="region of interest" description="Disordered" evidence="1">
    <location>
        <begin position="141"/>
        <end position="194"/>
    </location>
</feature>
<proteinExistence type="predicted"/>
<dbReference type="PANTHER" id="PTHR20932:SF55">
    <property type="entry name" value="LYSM DOMAIN-CONTAINING PROTEIN"/>
    <property type="match status" value="1"/>
</dbReference>
<evidence type="ECO:0000313" key="3">
    <source>
        <dbReference type="EMBL" id="PWA34152.1"/>
    </source>
</evidence>
<dbReference type="Gene3D" id="3.10.350.10">
    <property type="entry name" value="LysM domain"/>
    <property type="match status" value="1"/>
</dbReference>
<keyword evidence="4" id="KW-1185">Reference proteome</keyword>
<evidence type="ECO:0000256" key="1">
    <source>
        <dbReference type="SAM" id="MobiDB-lite"/>
    </source>
</evidence>
<dbReference type="Pfam" id="PF01476">
    <property type="entry name" value="LysM"/>
    <property type="match status" value="1"/>
</dbReference>
<dbReference type="EMBL" id="PKPP01023626">
    <property type="protein sequence ID" value="PWA34152.1"/>
    <property type="molecule type" value="Genomic_DNA"/>
</dbReference>
<evidence type="ECO:0000259" key="2">
    <source>
        <dbReference type="PROSITE" id="PS51782"/>
    </source>
</evidence>
<dbReference type="Proteomes" id="UP000245207">
    <property type="component" value="Unassembled WGS sequence"/>
</dbReference>
<dbReference type="InterPro" id="IPR036779">
    <property type="entry name" value="LysM_dom_sf"/>
</dbReference>
<dbReference type="PROSITE" id="PS51782">
    <property type="entry name" value="LYSM"/>
    <property type="match status" value="1"/>
</dbReference>
<dbReference type="AlphaFoldDB" id="A0A2U1KBL2"/>
<comment type="caution">
    <text evidence="3">The sequence shown here is derived from an EMBL/GenBank/DDBJ whole genome shotgun (WGS) entry which is preliminary data.</text>
</comment>
<evidence type="ECO:0000313" key="4">
    <source>
        <dbReference type="Proteomes" id="UP000245207"/>
    </source>
</evidence>